<dbReference type="GO" id="GO:0002181">
    <property type="term" value="P:cytoplasmic translation"/>
    <property type="evidence" value="ECO:0007669"/>
    <property type="project" value="UniProtKB-ARBA"/>
</dbReference>
<dbReference type="Pfam" id="PF04756">
    <property type="entry name" value="OST3_OST6"/>
    <property type="match status" value="1"/>
</dbReference>
<proteinExistence type="inferred from homology"/>
<evidence type="ECO:0000256" key="2">
    <source>
        <dbReference type="ARBA" id="ARBA00004496"/>
    </source>
</evidence>
<comment type="subcellular location">
    <subcellularLocation>
        <location evidence="2">Cytoplasm</location>
    </subcellularLocation>
    <subcellularLocation>
        <location evidence="1 11">Membrane</location>
        <topology evidence="1 11">Multi-pass membrane protein</topology>
    </subcellularLocation>
</comment>
<dbReference type="PANTHER" id="PTHR13160">
    <property type="entry name" value="OLIGOSACCHARYLTRANSFERASE COMPLEX SUBUNIT OSTC"/>
    <property type="match status" value="1"/>
</dbReference>
<name>A0A5S6QRC0_TRIMR</name>
<dbReference type="InterPro" id="IPR005326">
    <property type="entry name" value="Plectin_eS10_N"/>
</dbReference>
<dbReference type="Proteomes" id="UP000046395">
    <property type="component" value="Unassembled WGS sequence"/>
</dbReference>
<evidence type="ECO:0000256" key="1">
    <source>
        <dbReference type="ARBA" id="ARBA00004141"/>
    </source>
</evidence>
<dbReference type="PANTHER" id="PTHR13160:SF4">
    <property type="entry name" value="OLIGOSACCHARYLTRANSFERASE COMPLEX SUBUNIT OSTC"/>
    <property type="match status" value="1"/>
</dbReference>
<evidence type="ECO:0000256" key="6">
    <source>
        <dbReference type="ARBA" id="ARBA00022692"/>
    </source>
</evidence>
<dbReference type="GO" id="GO:0008250">
    <property type="term" value="C:oligosaccharyltransferase complex"/>
    <property type="evidence" value="ECO:0007669"/>
    <property type="project" value="UniProtKB-UniRule"/>
</dbReference>
<evidence type="ECO:0000256" key="5">
    <source>
        <dbReference type="ARBA" id="ARBA00022490"/>
    </source>
</evidence>
<comment type="subunit">
    <text evidence="11">Component of the oligosaccharyltransferase (OST) complex.</text>
</comment>
<comment type="function">
    <text evidence="11">Specific component of the STT3A-containing form of the oligosaccharyl transferase (OST) complex that catalyzes the initial transfer of a defined glycan (Glc(3)Man(9)GlcNAc(2) in eukaryotes) from the lipid carrier dolichol-pyrophosphate to an asparagine residue within an Asn-X-Ser/Thr consensus motif in nascent polypeptide chains, the first step in protein N-glycosylation. N-glycosylation occurs cotranslationally and the complex associates with the Sec61 complex at the channel-forming translocon complex that mediates protein translocation across the endoplasmic reticulum (ER). All subunits are required for a maximal enzyme activity.</text>
</comment>
<keyword evidence="5" id="KW-0963">Cytoplasm</keyword>
<feature type="transmembrane region" description="Helical" evidence="11">
    <location>
        <begin position="256"/>
        <end position="275"/>
    </location>
</feature>
<dbReference type="GO" id="GO:0005840">
    <property type="term" value="C:ribosome"/>
    <property type="evidence" value="ECO:0007669"/>
    <property type="project" value="UniProtKB-KW"/>
</dbReference>
<keyword evidence="9 11" id="KW-0472">Membrane</keyword>
<dbReference type="InterPro" id="IPR036388">
    <property type="entry name" value="WH-like_DNA-bd_sf"/>
</dbReference>
<feature type="region of interest" description="Disordered" evidence="12">
    <location>
        <begin position="91"/>
        <end position="116"/>
    </location>
</feature>
<evidence type="ECO:0000256" key="12">
    <source>
        <dbReference type="SAM" id="MobiDB-lite"/>
    </source>
</evidence>
<dbReference type="AlphaFoldDB" id="A0A5S6QRC0"/>
<dbReference type="Pfam" id="PF03501">
    <property type="entry name" value="S10_plectin"/>
    <property type="match status" value="1"/>
</dbReference>
<evidence type="ECO:0000256" key="7">
    <source>
        <dbReference type="ARBA" id="ARBA00022980"/>
    </source>
</evidence>
<comment type="similarity">
    <text evidence="3">Belongs to the eukaryotic ribosomal protein eS10 family.</text>
</comment>
<evidence type="ECO:0000256" key="11">
    <source>
        <dbReference type="RuleBase" id="RU366060"/>
    </source>
</evidence>
<evidence type="ECO:0000256" key="3">
    <source>
        <dbReference type="ARBA" id="ARBA00007278"/>
    </source>
</evidence>
<sequence length="282" mass="32232">MLMPKKDRHAIYEYLFKEGICVAKKDFHMAKHRDIGVHNLYVIKAMQSLKSRDYVKEQFAWRHYYWMLTNEGMNYLREYLHLPPEIIPATLKRPQRGPDARGAMDRPMVGPSGKMGDMDTRESYRKDFDKTAEAGMDSLIERVYFSSLVCPNLRLSLPRWVQAPSAMMVYGVVLIIYFLITGGVIYDVINEPPSVGSSVDSRGNSRPVAFMAYRINGQYIMEGLAASFMFVLGGLGFVILDRTTHPSLSKFNRSMLLGFGIGSVLIAYMTCRTFVKIKLPYF</sequence>
<dbReference type="InterPro" id="IPR021149">
    <property type="entry name" value="OligosaccharylTrfase_OST3/OST6"/>
</dbReference>
<evidence type="ECO:0000256" key="4">
    <source>
        <dbReference type="ARBA" id="ARBA00009376"/>
    </source>
</evidence>
<keyword evidence="7" id="KW-0689">Ribosomal protein</keyword>
<reference evidence="15" key="1">
    <citation type="submission" date="2019-12" db="UniProtKB">
        <authorList>
            <consortium name="WormBaseParasite"/>
        </authorList>
    </citation>
    <scope>IDENTIFICATION</scope>
</reference>
<dbReference type="STRING" id="70415.A0A5S6QRC0"/>
<evidence type="ECO:0000313" key="14">
    <source>
        <dbReference type="Proteomes" id="UP000046395"/>
    </source>
</evidence>
<evidence type="ECO:0000256" key="9">
    <source>
        <dbReference type="ARBA" id="ARBA00023136"/>
    </source>
</evidence>
<protein>
    <recommendedName>
        <fullName evidence="11">Oligosaccharyltransferase complex subunit</fullName>
    </recommendedName>
</protein>
<evidence type="ECO:0000313" key="15">
    <source>
        <dbReference type="WBParaSite" id="TMUE_2000009704.1"/>
    </source>
</evidence>
<organism evidence="14 15">
    <name type="scientific">Trichuris muris</name>
    <name type="common">Mouse whipworm</name>
    <dbReference type="NCBI Taxonomy" id="70415"/>
    <lineage>
        <taxon>Eukaryota</taxon>
        <taxon>Metazoa</taxon>
        <taxon>Ecdysozoa</taxon>
        <taxon>Nematoda</taxon>
        <taxon>Enoplea</taxon>
        <taxon>Dorylaimia</taxon>
        <taxon>Trichinellida</taxon>
        <taxon>Trichuridae</taxon>
        <taxon>Trichuris</taxon>
    </lineage>
</organism>
<evidence type="ECO:0000259" key="13">
    <source>
        <dbReference type="Pfam" id="PF03501"/>
    </source>
</evidence>
<comment type="similarity">
    <text evidence="4 11">Belongs to the OSTC family.</text>
</comment>
<feature type="transmembrane region" description="Helical" evidence="11">
    <location>
        <begin position="167"/>
        <end position="189"/>
    </location>
</feature>
<keyword evidence="14" id="KW-1185">Reference proteome</keyword>
<dbReference type="WBParaSite" id="TMUE_2000009704.1">
    <property type="protein sequence ID" value="TMUE_2000009704.1"/>
    <property type="gene ID" value="WBGene00290614"/>
</dbReference>
<dbReference type="FunFam" id="1.10.10.10:FF:000025">
    <property type="entry name" value="40S ribosomal protein S10"/>
    <property type="match status" value="1"/>
</dbReference>
<evidence type="ECO:0000256" key="8">
    <source>
        <dbReference type="ARBA" id="ARBA00022989"/>
    </source>
</evidence>
<keyword evidence="10" id="KW-0687">Ribonucleoprotein</keyword>
<accession>A0A5S6QRC0</accession>
<keyword evidence="8 11" id="KW-1133">Transmembrane helix</keyword>
<dbReference type="Gene3D" id="1.10.10.10">
    <property type="entry name" value="Winged helix-like DNA-binding domain superfamily/Winged helix DNA-binding domain"/>
    <property type="match status" value="1"/>
</dbReference>
<feature type="transmembrane region" description="Helical" evidence="11">
    <location>
        <begin position="219"/>
        <end position="240"/>
    </location>
</feature>
<keyword evidence="6 11" id="KW-0812">Transmembrane</keyword>
<dbReference type="InterPro" id="IPR042416">
    <property type="entry name" value="OSTC"/>
</dbReference>
<evidence type="ECO:0000256" key="10">
    <source>
        <dbReference type="ARBA" id="ARBA00023274"/>
    </source>
</evidence>
<dbReference type="GO" id="GO:1990904">
    <property type="term" value="C:ribonucleoprotein complex"/>
    <property type="evidence" value="ECO:0007669"/>
    <property type="project" value="UniProtKB-KW"/>
</dbReference>
<feature type="domain" description="Plectin/eS10 N-terminal" evidence="13">
    <location>
        <begin position="3"/>
        <end position="94"/>
    </location>
</feature>